<dbReference type="EMBL" id="UINC01127171">
    <property type="protein sequence ID" value="SVD06114.1"/>
    <property type="molecule type" value="Genomic_DNA"/>
</dbReference>
<reference evidence="1" key="1">
    <citation type="submission" date="2018-05" db="EMBL/GenBank/DDBJ databases">
        <authorList>
            <person name="Lanie J.A."/>
            <person name="Ng W.-L."/>
            <person name="Kazmierczak K.M."/>
            <person name="Andrzejewski T.M."/>
            <person name="Davidsen T.M."/>
            <person name="Wayne K.J."/>
            <person name="Tettelin H."/>
            <person name="Glass J.I."/>
            <person name="Rusch D."/>
            <person name="Podicherti R."/>
            <person name="Tsui H.-C.T."/>
            <person name="Winkler M.E."/>
        </authorList>
    </citation>
    <scope>NUCLEOTIDE SEQUENCE</scope>
</reference>
<evidence type="ECO:0000313" key="1">
    <source>
        <dbReference type="EMBL" id="SVD06114.1"/>
    </source>
</evidence>
<organism evidence="1">
    <name type="scientific">marine metagenome</name>
    <dbReference type="NCBI Taxonomy" id="408172"/>
    <lineage>
        <taxon>unclassified sequences</taxon>
        <taxon>metagenomes</taxon>
        <taxon>ecological metagenomes</taxon>
    </lineage>
</organism>
<dbReference type="InterPro" id="IPR025379">
    <property type="entry name" value="DUF4295"/>
</dbReference>
<accession>A0A382S878</accession>
<sequence length="64" mass="7114">MAKKQSFSDKTGRKTEVKIKNHIKLIRSGRSDKTGALRFNEEMVQIPDGKSADGVVKELLAKKA</sequence>
<protein>
    <submittedName>
        <fullName evidence="1">Uncharacterized protein</fullName>
    </submittedName>
</protein>
<gene>
    <name evidence="1" type="ORF">METZ01_LOCUS358968</name>
</gene>
<proteinExistence type="predicted"/>
<dbReference type="Pfam" id="PF14128">
    <property type="entry name" value="DUF4295"/>
    <property type="match status" value="1"/>
</dbReference>
<dbReference type="AlphaFoldDB" id="A0A382S878"/>
<name>A0A382S878_9ZZZZ</name>